<protein>
    <submittedName>
        <fullName evidence="2">Sensor domain-containing diguanylate cyclase</fullName>
    </submittedName>
</protein>
<reference evidence="2 3" key="1">
    <citation type="submission" date="2019-06" db="EMBL/GenBank/DDBJ databases">
        <title>Draft genome of Aliikangiella marina GYP-15.</title>
        <authorList>
            <person name="Wang G."/>
        </authorList>
    </citation>
    <scope>NUCLEOTIDE SEQUENCE [LARGE SCALE GENOMIC DNA]</scope>
    <source>
        <strain evidence="2 3">GYP-15</strain>
    </source>
</reference>
<dbReference type="EMBL" id="VIKR01000007">
    <property type="protein sequence ID" value="TQV70875.1"/>
    <property type="molecule type" value="Genomic_DNA"/>
</dbReference>
<dbReference type="InterPro" id="IPR000160">
    <property type="entry name" value="GGDEF_dom"/>
</dbReference>
<name>A0A545T0Y0_9GAMM</name>
<dbReference type="RefSeq" id="WP_142944093.1">
    <property type="nucleotide sequence ID" value="NZ_VIKR01000007.1"/>
</dbReference>
<dbReference type="InterPro" id="IPR029016">
    <property type="entry name" value="GAF-like_dom_sf"/>
</dbReference>
<evidence type="ECO:0000313" key="3">
    <source>
        <dbReference type="Proteomes" id="UP000317839"/>
    </source>
</evidence>
<gene>
    <name evidence="2" type="ORF">FLL45_21340</name>
</gene>
<dbReference type="NCBIfam" id="TIGR00254">
    <property type="entry name" value="GGDEF"/>
    <property type="match status" value="1"/>
</dbReference>
<dbReference type="InterPro" id="IPR003018">
    <property type="entry name" value="GAF"/>
</dbReference>
<dbReference type="InterPro" id="IPR029787">
    <property type="entry name" value="Nucleotide_cyclase"/>
</dbReference>
<dbReference type="Gene3D" id="3.30.70.270">
    <property type="match status" value="1"/>
</dbReference>
<dbReference type="Gene3D" id="3.30.450.40">
    <property type="match status" value="1"/>
</dbReference>
<dbReference type="Pfam" id="PF00990">
    <property type="entry name" value="GGDEF"/>
    <property type="match status" value="1"/>
</dbReference>
<dbReference type="SMART" id="SM00267">
    <property type="entry name" value="GGDEF"/>
    <property type="match status" value="1"/>
</dbReference>
<dbReference type="SUPFAM" id="SSF55781">
    <property type="entry name" value="GAF domain-like"/>
    <property type="match status" value="1"/>
</dbReference>
<dbReference type="Proteomes" id="UP000317839">
    <property type="component" value="Unassembled WGS sequence"/>
</dbReference>
<dbReference type="PANTHER" id="PTHR43102">
    <property type="entry name" value="SLR1143 PROTEIN"/>
    <property type="match status" value="1"/>
</dbReference>
<dbReference type="CDD" id="cd01949">
    <property type="entry name" value="GGDEF"/>
    <property type="match status" value="1"/>
</dbReference>
<dbReference type="OrthoDB" id="9812260at2"/>
<dbReference type="PANTHER" id="PTHR43102:SF2">
    <property type="entry name" value="GAF DOMAIN-CONTAINING PROTEIN"/>
    <property type="match status" value="1"/>
</dbReference>
<dbReference type="AlphaFoldDB" id="A0A545T0Y0"/>
<dbReference type="Pfam" id="PF01590">
    <property type="entry name" value="GAF"/>
    <property type="match status" value="1"/>
</dbReference>
<dbReference type="SMART" id="SM00065">
    <property type="entry name" value="GAF"/>
    <property type="match status" value="1"/>
</dbReference>
<dbReference type="InterPro" id="IPR043128">
    <property type="entry name" value="Rev_trsase/Diguanyl_cyclase"/>
</dbReference>
<accession>A0A545T0Y0</accession>
<dbReference type="SUPFAM" id="SSF55073">
    <property type="entry name" value="Nucleotide cyclase"/>
    <property type="match status" value="1"/>
</dbReference>
<sequence length="312" mass="35669">MESPLLPENEKQRLAALRTLQILDTDPEERFDRITRMAKRLFGVSICLVSLVDKERQWFKSKQGLDACETHRDISFCGHAILDEALFVIEDAREDKRFFDNPLVTGEPKIRFYAGCPLKTHNGFNIGTLCLIDQRPRKMDEEDRQLLKDLGAMVEKEFTAIQMATLDSVTLISNRRGFMSLAEHTLNVCRRKDLRSSLVLFEIVDFHKLNETHGEALGQRVLKCFAQGMESVFRESDIFARLTAGEFAVLLTDSAPDDIESIIQRFNEKLTELRPNFEISTPIDFKHSVAHFPSDTNVSAEEMVEIALKSMP</sequence>
<comment type="caution">
    <text evidence="2">The sequence shown here is derived from an EMBL/GenBank/DDBJ whole genome shotgun (WGS) entry which is preliminary data.</text>
</comment>
<dbReference type="PROSITE" id="PS50887">
    <property type="entry name" value="GGDEF"/>
    <property type="match status" value="1"/>
</dbReference>
<keyword evidence="3" id="KW-1185">Reference proteome</keyword>
<feature type="domain" description="GGDEF" evidence="1">
    <location>
        <begin position="194"/>
        <end position="312"/>
    </location>
</feature>
<evidence type="ECO:0000313" key="2">
    <source>
        <dbReference type="EMBL" id="TQV70875.1"/>
    </source>
</evidence>
<proteinExistence type="predicted"/>
<organism evidence="2 3">
    <name type="scientific">Aliikangiella marina</name>
    <dbReference type="NCBI Taxonomy" id="1712262"/>
    <lineage>
        <taxon>Bacteria</taxon>
        <taxon>Pseudomonadati</taxon>
        <taxon>Pseudomonadota</taxon>
        <taxon>Gammaproteobacteria</taxon>
        <taxon>Oceanospirillales</taxon>
        <taxon>Pleioneaceae</taxon>
        <taxon>Aliikangiella</taxon>
    </lineage>
</organism>
<evidence type="ECO:0000259" key="1">
    <source>
        <dbReference type="PROSITE" id="PS50887"/>
    </source>
</evidence>